<feature type="domain" description="HD-GYP" evidence="2">
    <location>
        <begin position="141"/>
        <end position="336"/>
    </location>
</feature>
<reference evidence="3 4" key="1">
    <citation type="submission" date="2019-03" db="EMBL/GenBank/DDBJ databases">
        <title>Genomic Encyclopedia of Type Strains, Phase IV (KMG-IV): sequencing the most valuable type-strain genomes for metagenomic binning, comparative biology and taxonomic classification.</title>
        <authorList>
            <person name="Goeker M."/>
        </authorList>
    </citation>
    <scope>NUCLEOTIDE SEQUENCE [LARGE SCALE GENOMIC DNA]</scope>
    <source>
        <strain evidence="3 4">DSM 25082</strain>
    </source>
</reference>
<keyword evidence="3" id="KW-0808">Transferase</keyword>
<dbReference type="Pfam" id="PF11871">
    <property type="entry name" value="DUF3391"/>
    <property type="match status" value="1"/>
</dbReference>
<evidence type="ECO:0000259" key="2">
    <source>
        <dbReference type="PROSITE" id="PS51832"/>
    </source>
</evidence>
<name>A0A4R6MU70_9BURK</name>
<dbReference type="InterPro" id="IPR003607">
    <property type="entry name" value="HD/PDEase_dom"/>
</dbReference>
<gene>
    <name evidence="3" type="ORF">DFR39_11054</name>
</gene>
<dbReference type="Proteomes" id="UP000295357">
    <property type="component" value="Unassembled WGS sequence"/>
</dbReference>
<evidence type="ECO:0000313" key="3">
    <source>
        <dbReference type="EMBL" id="TDP05629.1"/>
    </source>
</evidence>
<feature type="region of interest" description="Disordered" evidence="1">
    <location>
        <begin position="71"/>
        <end position="94"/>
    </location>
</feature>
<sequence>MLKKIPTPQVRLGMYIQALEGSWLSHPFWKTRFVLTDQADLDALHASGVPAVIIDVSLGCDVAAAVAAPAPPHQAQAPRDLPPAEPASGQAPRLSMAEEVARAAQLVNRSRQAVISLFGEARLGRAIDTEQCLPLVEDVANSVARNPSALISLARLKTKDDYTYMHSVAVCALMVALARQMGLDETQTREAGLAGLLHDVGKMMMPLEVLNKPGALTDPEFAVMRTHPERGYEALREGGKVSEPVLDVCLHHHEKMDGSGYPKKLRGDQISLLARMGAVCDVYDAITSNRPYKTAWDPAGSIQRMAQWQGHFDPLVFQNFVKSVGIFPVGTLVKLASGRLAVVVDQNPANLVAPMVRVFYSTRSKMPIPVQLLDLSQASSNDKIVSREAPQDWGFKQLDEFWSKPAA</sequence>
<comment type="caution">
    <text evidence="3">The sequence shown here is derived from an EMBL/GenBank/DDBJ whole genome shotgun (WGS) entry which is preliminary data.</text>
</comment>
<dbReference type="PANTHER" id="PTHR43155">
    <property type="entry name" value="CYCLIC DI-GMP PHOSPHODIESTERASE PA4108-RELATED"/>
    <property type="match status" value="1"/>
</dbReference>
<dbReference type="Gene3D" id="1.10.3210.10">
    <property type="entry name" value="Hypothetical protein af1432"/>
    <property type="match status" value="1"/>
</dbReference>
<dbReference type="PROSITE" id="PS51832">
    <property type="entry name" value="HD_GYP"/>
    <property type="match status" value="1"/>
</dbReference>
<dbReference type="EMBL" id="SNXE01000010">
    <property type="protein sequence ID" value="TDP05629.1"/>
    <property type="molecule type" value="Genomic_DNA"/>
</dbReference>
<dbReference type="GO" id="GO:0016740">
    <property type="term" value="F:transferase activity"/>
    <property type="evidence" value="ECO:0007669"/>
    <property type="project" value="UniProtKB-KW"/>
</dbReference>
<dbReference type="NCBIfam" id="TIGR00277">
    <property type="entry name" value="HDIG"/>
    <property type="match status" value="1"/>
</dbReference>
<dbReference type="SUPFAM" id="SSF109604">
    <property type="entry name" value="HD-domain/PDEase-like"/>
    <property type="match status" value="1"/>
</dbReference>
<dbReference type="InterPro" id="IPR021812">
    <property type="entry name" value="DUF3391"/>
</dbReference>
<evidence type="ECO:0000256" key="1">
    <source>
        <dbReference type="SAM" id="MobiDB-lite"/>
    </source>
</evidence>
<protein>
    <submittedName>
        <fullName evidence="3">Putative nucleotidyltransferase with HDIG domain</fullName>
    </submittedName>
</protein>
<organism evidence="3 4">
    <name type="scientific">Roseateles asaccharophilus</name>
    <dbReference type="NCBI Taxonomy" id="582607"/>
    <lineage>
        <taxon>Bacteria</taxon>
        <taxon>Pseudomonadati</taxon>
        <taxon>Pseudomonadota</taxon>
        <taxon>Betaproteobacteria</taxon>
        <taxon>Burkholderiales</taxon>
        <taxon>Sphaerotilaceae</taxon>
        <taxon>Roseateles</taxon>
    </lineage>
</organism>
<keyword evidence="4" id="KW-1185">Reference proteome</keyword>
<accession>A0A4R6MU70</accession>
<dbReference type="InterPro" id="IPR037522">
    <property type="entry name" value="HD_GYP_dom"/>
</dbReference>
<dbReference type="RefSeq" id="WP_133605164.1">
    <property type="nucleotide sequence ID" value="NZ_JAUFPJ010000011.1"/>
</dbReference>
<dbReference type="InterPro" id="IPR006675">
    <property type="entry name" value="HDIG_dom"/>
</dbReference>
<dbReference type="PANTHER" id="PTHR43155:SF2">
    <property type="entry name" value="CYCLIC DI-GMP PHOSPHODIESTERASE PA4108"/>
    <property type="match status" value="1"/>
</dbReference>
<evidence type="ECO:0000313" key="4">
    <source>
        <dbReference type="Proteomes" id="UP000295357"/>
    </source>
</evidence>
<proteinExistence type="predicted"/>
<dbReference type="GO" id="GO:0008081">
    <property type="term" value="F:phosphoric diester hydrolase activity"/>
    <property type="evidence" value="ECO:0007669"/>
    <property type="project" value="UniProtKB-ARBA"/>
</dbReference>
<dbReference type="Pfam" id="PF13487">
    <property type="entry name" value="HD_5"/>
    <property type="match status" value="1"/>
</dbReference>
<dbReference type="AlphaFoldDB" id="A0A4R6MU70"/>
<dbReference type="OrthoDB" id="9764808at2"/>
<dbReference type="SMART" id="SM00471">
    <property type="entry name" value="HDc"/>
    <property type="match status" value="1"/>
</dbReference>
<dbReference type="CDD" id="cd00077">
    <property type="entry name" value="HDc"/>
    <property type="match status" value="1"/>
</dbReference>